<keyword evidence="9" id="KW-1185">Reference proteome</keyword>
<evidence type="ECO:0000313" key="8">
    <source>
        <dbReference type="EMBL" id="MFC7289637.1"/>
    </source>
</evidence>
<sequence>MRIASLEDDPIESQLIHQVITDAGHECTSFADGKSLITALQTQRFDILVLDWHVPDMTGKDVIEWVRGSIGENIIVMFLTNRVLEENIVAGLMAGADDYMTKPIREAELSARIHALSKRIRHVSESDAAIVAPQATAVEVGIFNFDLLRKTATIRGEPVELKPKEFDIAALFFQNIGQLISRERIMEEVWGRELMMTSRTLDTHMSQVRTKLQLKLDNNVRLTTVYTIGYRLDTF</sequence>
<dbReference type="CDD" id="cd00383">
    <property type="entry name" value="trans_reg_C"/>
    <property type="match status" value="1"/>
</dbReference>
<evidence type="ECO:0000259" key="7">
    <source>
        <dbReference type="PROSITE" id="PS51755"/>
    </source>
</evidence>
<dbReference type="Pfam" id="PF00486">
    <property type="entry name" value="Trans_reg_C"/>
    <property type="match status" value="1"/>
</dbReference>
<feature type="modified residue" description="4-aspartylphosphate" evidence="4">
    <location>
        <position position="51"/>
    </location>
</feature>
<organism evidence="8 9">
    <name type="scientific">Herminiimonas glaciei</name>
    <dbReference type="NCBI Taxonomy" id="523788"/>
    <lineage>
        <taxon>Bacteria</taxon>
        <taxon>Pseudomonadati</taxon>
        <taxon>Pseudomonadota</taxon>
        <taxon>Betaproteobacteria</taxon>
        <taxon>Burkholderiales</taxon>
        <taxon>Oxalobacteraceae</taxon>
        <taxon>Herminiimonas</taxon>
    </lineage>
</organism>
<evidence type="ECO:0000256" key="4">
    <source>
        <dbReference type="PROSITE-ProRule" id="PRU00169"/>
    </source>
</evidence>
<dbReference type="EMBL" id="JBHTBU010000002">
    <property type="protein sequence ID" value="MFC7289637.1"/>
    <property type="molecule type" value="Genomic_DNA"/>
</dbReference>
<keyword evidence="3 5" id="KW-0238">DNA-binding</keyword>
<keyword evidence="1 4" id="KW-0597">Phosphoprotein</keyword>
<gene>
    <name evidence="8" type="ORF">ACFQPC_16435</name>
</gene>
<reference evidence="9" key="1">
    <citation type="journal article" date="2019" name="Int. J. Syst. Evol. Microbiol.">
        <title>The Global Catalogue of Microorganisms (GCM) 10K type strain sequencing project: providing services to taxonomists for standard genome sequencing and annotation.</title>
        <authorList>
            <consortium name="The Broad Institute Genomics Platform"/>
            <consortium name="The Broad Institute Genome Sequencing Center for Infectious Disease"/>
            <person name="Wu L."/>
            <person name="Ma J."/>
        </authorList>
    </citation>
    <scope>NUCLEOTIDE SEQUENCE [LARGE SCALE GENOMIC DNA]</scope>
    <source>
        <strain evidence="9">KACC 12508</strain>
    </source>
</reference>
<comment type="caution">
    <text evidence="8">The sequence shown here is derived from an EMBL/GenBank/DDBJ whole genome shotgun (WGS) entry which is preliminary data.</text>
</comment>
<feature type="DNA-binding region" description="OmpR/PhoB-type" evidence="5">
    <location>
        <begin position="135"/>
        <end position="234"/>
    </location>
</feature>
<evidence type="ECO:0000256" key="1">
    <source>
        <dbReference type="ARBA" id="ARBA00022553"/>
    </source>
</evidence>
<dbReference type="PANTHER" id="PTHR48111">
    <property type="entry name" value="REGULATOR OF RPOS"/>
    <property type="match status" value="1"/>
</dbReference>
<dbReference type="InterPro" id="IPR039420">
    <property type="entry name" value="WalR-like"/>
</dbReference>
<accession>A0ABW2IFG5</accession>
<dbReference type="InterPro" id="IPR036388">
    <property type="entry name" value="WH-like_DNA-bd_sf"/>
</dbReference>
<evidence type="ECO:0000259" key="6">
    <source>
        <dbReference type="PROSITE" id="PS50110"/>
    </source>
</evidence>
<dbReference type="InterPro" id="IPR001789">
    <property type="entry name" value="Sig_transdc_resp-reg_receiver"/>
</dbReference>
<dbReference type="PROSITE" id="PS50110">
    <property type="entry name" value="RESPONSE_REGULATORY"/>
    <property type="match status" value="1"/>
</dbReference>
<dbReference type="SMART" id="SM00862">
    <property type="entry name" value="Trans_reg_C"/>
    <property type="match status" value="1"/>
</dbReference>
<dbReference type="InterPro" id="IPR011006">
    <property type="entry name" value="CheY-like_superfamily"/>
</dbReference>
<evidence type="ECO:0000256" key="5">
    <source>
        <dbReference type="PROSITE-ProRule" id="PRU01091"/>
    </source>
</evidence>
<evidence type="ECO:0000256" key="3">
    <source>
        <dbReference type="ARBA" id="ARBA00023125"/>
    </source>
</evidence>
<dbReference type="Gene3D" id="3.40.50.2300">
    <property type="match status" value="1"/>
</dbReference>
<name>A0ABW2IFG5_9BURK</name>
<proteinExistence type="predicted"/>
<dbReference type="Pfam" id="PF00072">
    <property type="entry name" value="Response_reg"/>
    <property type="match status" value="1"/>
</dbReference>
<dbReference type="PROSITE" id="PS51755">
    <property type="entry name" value="OMPR_PHOB"/>
    <property type="match status" value="1"/>
</dbReference>
<keyword evidence="2" id="KW-0902">Two-component regulatory system</keyword>
<dbReference type="PANTHER" id="PTHR48111:SF40">
    <property type="entry name" value="PHOSPHATE REGULON TRANSCRIPTIONAL REGULATORY PROTEIN PHOB"/>
    <property type="match status" value="1"/>
</dbReference>
<dbReference type="Gene3D" id="6.10.250.690">
    <property type="match status" value="1"/>
</dbReference>
<feature type="domain" description="OmpR/PhoB-type" evidence="7">
    <location>
        <begin position="135"/>
        <end position="234"/>
    </location>
</feature>
<evidence type="ECO:0000256" key="2">
    <source>
        <dbReference type="ARBA" id="ARBA00023012"/>
    </source>
</evidence>
<feature type="domain" description="Response regulatory" evidence="6">
    <location>
        <begin position="2"/>
        <end position="117"/>
    </location>
</feature>
<dbReference type="RefSeq" id="WP_382272913.1">
    <property type="nucleotide sequence ID" value="NZ_JBHTBU010000002.1"/>
</dbReference>
<dbReference type="InterPro" id="IPR001867">
    <property type="entry name" value="OmpR/PhoB-type_DNA-bd"/>
</dbReference>
<dbReference type="SMART" id="SM00448">
    <property type="entry name" value="REC"/>
    <property type="match status" value="1"/>
</dbReference>
<dbReference type="Proteomes" id="UP001596542">
    <property type="component" value="Unassembled WGS sequence"/>
</dbReference>
<dbReference type="SUPFAM" id="SSF52172">
    <property type="entry name" value="CheY-like"/>
    <property type="match status" value="1"/>
</dbReference>
<protein>
    <submittedName>
        <fullName evidence="8">Response regulator transcription factor</fullName>
    </submittedName>
</protein>
<dbReference type="Gene3D" id="1.10.10.10">
    <property type="entry name" value="Winged helix-like DNA-binding domain superfamily/Winged helix DNA-binding domain"/>
    <property type="match status" value="1"/>
</dbReference>
<evidence type="ECO:0000313" key="9">
    <source>
        <dbReference type="Proteomes" id="UP001596542"/>
    </source>
</evidence>